<sequence length="129" mass="14969">MKLHEVRKEYGLNQTTFYGWLREVGAIRKTDTGYVVGDNCFDGMETLITRRVNEEGELTERTQVKIDNQKIPFLLEQYKNSGLPKLYSPTKMTEKNVGLEELSALEKRVAVLENQLFVLTQQMQLLLKK</sequence>
<dbReference type="RefSeq" id="WP_010759718.1">
    <property type="nucleotide sequence ID" value="NZ_ASWD01000003.1"/>
</dbReference>
<dbReference type="OrthoDB" id="2186991at2"/>
<proteinExistence type="predicted"/>
<dbReference type="HOGENOM" id="CLU_161249_0_0_9"/>
<dbReference type="AlphaFoldDB" id="R2PXM3"/>
<evidence type="ECO:0000313" key="3">
    <source>
        <dbReference type="Proteomes" id="UP000013782"/>
    </source>
</evidence>
<evidence type="ECO:0000313" key="2">
    <source>
        <dbReference type="EMBL" id="EOH87928.1"/>
    </source>
</evidence>
<gene>
    <name evidence="2" type="ORF">UAU_04783</name>
</gene>
<comment type="caution">
    <text evidence="2">The sequence shown here is derived from an EMBL/GenBank/DDBJ whole genome shotgun (WGS) entry which is preliminary data.</text>
</comment>
<dbReference type="Proteomes" id="UP000013782">
    <property type="component" value="Unassembled WGS sequence"/>
</dbReference>
<dbReference type="PATRIC" id="fig|1158607.3.peg.4768"/>
<dbReference type="eggNOG" id="ENOG5030RWE">
    <property type="taxonomic scope" value="Bacteria"/>
</dbReference>
<organism evidence="2 3">
    <name type="scientific">Enterococcus pallens ATCC BAA-351</name>
    <dbReference type="NCBI Taxonomy" id="1158607"/>
    <lineage>
        <taxon>Bacteria</taxon>
        <taxon>Bacillati</taxon>
        <taxon>Bacillota</taxon>
        <taxon>Bacilli</taxon>
        <taxon>Lactobacillales</taxon>
        <taxon>Enterococcaceae</taxon>
        <taxon>Enterococcus</taxon>
    </lineage>
</organism>
<keyword evidence="1" id="KW-0175">Coiled coil</keyword>
<feature type="coiled-coil region" evidence="1">
    <location>
        <begin position="95"/>
        <end position="122"/>
    </location>
</feature>
<dbReference type="STRING" id="160454.RV10_GL000058"/>
<name>R2PXM3_9ENTE</name>
<evidence type="ECO:0000256" key="1">
    <source>
        <dbReference type="SAM" id="Coils"/>
    </source>
</evidence>
<dbReference type="EMBL" id="AJAQ01000046">
    <property type="protein sequence ID" value="EOH87928.1"/>
    <property type="molecule type" value="Genomic_DNA"/>
</dbReference>
<accession>R2PXM3</accession>
<protein>
    <submittedName>
        <fullName evidence="2">Uncharacterized protein</fullName>
    </submittedName>
</protein>
<reference evidence="2 3" key="1">
    <citation type="submission" date="2013-02" db="EMBL/GenBank/DDBJ databases">
        <title>The Genome Sequence of Enterococcus pallens BAA-351.</title>
        <authorList>
            <consortium name="The Broad Institute Genome Sequencing Platform"/>
            <consortium name="The Broad Institute Genome Sequencing Center for Infectious Disease"/>
            <person name="Earl A.M."/>
            <person name="Gilmore M.S."/>
            <person name="Lebreton F."/>
            <person name="Walker B."/>
            <person name="Young S.K."/>
            <person name="Zeng Q."/>
            <person name="Gargeya S."/>
            <person name="Fitzgerald M."/>
            <person name="Haas B."/>
            <person name="Abouelleil A."/>
            <person name="Alvarado L."/>
            <person name="Arachchi H.M."/>
            <person name="Berlin A.M."/>
            <person name="Chapman S.B."/>
            <person name="Dewar J."/>
            <person name="Goldberg J."/>
            <person name="Griggs A."/>
            <person name="Gujja S."/>
            <person name="Hansen M."/>
            <person name="Howarth C."/>
            <person name="Imamovic A."/>
            <person name="Larimer J."/>
            <person name="McCowan C."/>
            <person name="Murphy C."/>
            <person name="Neiman D."/>
            <person name="Pearson M."/>
            <person name="Priest M."/>
            <person name="Roberts A."/>
            <person name="Saif S."/>
            <person name="Shea T."/>
            <person name="Sisk P."/>
            <person name="Sykes S."/>
            <person name="Wortman J."/>
            <person name="Nusbaum C."/>
            <person name="Birren B."/>
        </authorList>
    </citation>
    <scope>NUCLEOTIDE SEQUENCE [LARGE SCALE GENOMIC DNA]</scope>
    <source>
        <strain evidence="2 3">ATCC BAA-351</strain>
    </source>
</reference>
<keyword evidence="3" id="KW-1185">Reference proteome</keyword>